<dbReference type="Pfam" id="PF02625">
    <property type="entry name" value="XdhC_CoxI"/>
    <property type="match status" value="1"/>
</dbReference>
<dbReference type="InterPro" id="IPR003777">
    <property type="entry name" value="XdhC_CoxI"/>
</dbReference>
<organism evidence="3 4">
    <name type="scientific">Blautia obeum</name>
    <dbReference type="NCBI Taxonomy" id="40520"/>
    <lineage>
        <taxon>Bacteria</taxon>
        <taxon>Bacillati</taxon>
        <taxon>Bacillota</taxon>
        <taxon>Clostridia</taxon>
        <taxon>Lachnospirales</taxon>
        <taxon>Lachnospiraceae</taxon>
        <taxon>Blautia</taxon>
    </lineage>
</organism>
<dbReference type="Gene3D" id="3.40.50.720">
    <property type="entry name" value="NAD(P)-binding Rossmann-like Domain"/>
    <property type="match status" value="1"/>
</dbReference>
<dbReference type="Pfam" id="PF13478">
    <property type="entry name" value="XdhC_C"/>
    <property type="match status" value="1"/>
</dbReference>
<proteinExistence type="predicted"/>
<dbReference type="AlphaFoldDB" id="A0A367FUQ7"/>
<feature type="domain" description="XdhC Rossmann" evidence="2">
    <location>
        <begin position="186"/>
        <end position="329"/>
    </location>
</feature>
<accession>A0A367FUQ7</accession>
<dbReference type="InterPro" id="IPR027051">
    <property type="entry name" value="XdhC_Rossmann_dom"/>
</dbReference>
<dbReference type="PANTHER" id="PTHR30388:SF6">
    <property type="entry name" value="XANTHINE DEHYDROGENASE SUBUNIT A-RELATED"/>
    <property type="match status" value="1"/>
</dbReference>
<dbReference type="RefSeq" id="WP_114002738.1">
    <property type="nucleotide sequence ID" value="NZ_PSQG01000027.1"/>
</dbReference>
<dbReference type="EMBL" id="PSQG01000027">
    <property type="protein sequence ID" value="RCH42095.1"/>
    <property type="molecule type" value="Genomic_DNA"/>
</dbReference>
<evidence type="ECO:0000259" key="1">
    <source>
        <dbReference type="Pfam" id="PF02625"/>
    </source>
</evidence>
<evidence type="ECO:0000313" key="4">
    <source>
        <dbReference type="Proteomes" id="UP000253208"/>
    </source>
</evidence>
<gene>
    <name evidence="3" type="ORF">C4886_15455</name>
</gene>
<comment type="caution">
    <text evidence="3">The sequence shown here is derived from an EMBL/GenBank/DDBJ whole genome shotgun (WGS) entry which is preliminary data.</text>
</comment>
<dbReference type="InterPro" id="IPR052698">
    <property type="entry name" value="MoCofactor_Util/Proc"/>
</dbReference>
<protein>
    <submittedName>
        <fullName evidence="3">Carbon monoxide dehydrogenase maturation protein</fullName>
    </submittedName>
</protein>
<feature type="domain" description="XdhC- CoxI" evidence="1">
    <location>
        <begin position="15"/>
        <end position="73"/>
    </location>
</feature>
<evidence type="ECO:0000259" key="2">
    <source>
        <dbReference type="Pfam" id="PF13478"/>
    </source>
</evidence>
<evidence type="ECO:0000313" key="3">
    <source>
        <dbReference type="EMBL" id="RCH42095.1"/>
    </source>
</evidence>
<dbReference type="Proteomes" id="UP000253208">
    <property type="component" value="Unassembled WGS sequence"/>
</dbReference>
<reference evidence="3 4" key="1">
    <citation type="submission" date="2018-02" db="EMBL/GenBank/DDBJ databases">
        <title>Complete genome sequencing of Faecalibacterium prausnitzii strains isolated from the human gut.</title>
        <authorList>
            <person name="Fitzgerald B.C."/>
            <person name="Shkoporov A.N."/>
            <person name="Ross P.R."/>
            <person name="Hill C."/>
        </authorList>
    </citation>
    <scope>NUCLEOTIDE SEQUENCE [LARGE SCALE GENOMIC DNA]</scope>
    <source>
        <strain evidence="3 4">APC942/31-1</strain>
    </source>
</reference>
<sequence>MRTLFQIIQQEFQKENDLVLASIVASSGSTPRGAGSRMLVGKKGRVAGTIGGGSVEYRAELMALDILEKKESCEHEFRLNRKDVENIGMICGGDVTVFFQYLDHNDPIIMELAVTAETLYKERKDFWLICDLHATSGMSLYSASYGLTGNADVPSSILSSLSARPCRHRNETCDLFTEQIGTSGTVYVFGGGHVSQKLVPILASVDFHCIVLDDRPEFTDPALFPDAAETILCDFDHLDQSISITDADYCCVMTRGHAYDTIVQAQLLATPACYIGVIGSLAKRTGVFHRLVEEYGIDERELDRIITPVGLNIKAETPAEIAISITGQMIQVRAERKAAMK</sequence>
<name>A0A367FUQ7_9FIRM</name>
<dbReference type="PANTHER" id="PTHR30388">
    <property type="entry name" value="ALDEHYDE OXIDOREDUCTASE MOLYBDENUM COFACTOR ASSEMBLY PROTEIN"/>
    <property type="match status" value="1"/>
</dbReference>